<proteinExistence type="predicted"/>
<evidence type="ECO:0000313" key="2">
    <source>
        <dbReference type="EMBL" id="KAH3783291.1"/>
    </source>
</evidence>
<protein>
    <submittedName>
        <fullName evidence="2">Uncharacterized protein</fullName>
    </submittedName>
</protein>
<evidence type="ECO:0000256" key="1">
    <source>
        <dbReference type="SAM" id="MobiDB-lite"/>
    </source>
</evidence>
<feature type="compositionally biased region" description="Basic and acidic residues" evidence="1">
    <location>
        <begin position="166"/>
        <end position="186"/>
    </location>
</feature>
<feature type="region of interest" description="Disordered" evidence="1">
    <location>
        <begin position="165"/>
        <end position="186"/>
    </location>
</feature>
<dbReference type="EMBL" id="JAIWYP010000008">
    <property type="protein sequence ID" value="KAH3783291.1"/>
    <property type="molecule type" value="Genomic_DNA"/>
</dbReference>
<reference evidence="2" key="2">
    <citation type="submission" date="2020-11" db="EMBL/GenBank/DDBJ databases">
        <authorList>
            <person name="McCartney M.A."/>
            <person name="Auch B."/>
            <person name="Kono T."/>
            <person name="Mallez S."/>
            <person name="Becker A."/>
            <person name="Gohl D.M."/>
            <person name="Silverstein K.A.T."/>
            <person name="Koren S."/>
            <person name="Bechman K.B."/>
            <person name="Herman A."/>
            <person name="Abrahante J.E."/>
            <person name="Garbe J."/>
        </authorList>
    </citation>
    <scope>NUCLEOTIDE SEQUENCE</scope>
    <source>
        <strain evidence="2">Duluth1</strain>
        <tissue evidence="2">Whole animal</tissue>
    </source>
</reference>
<name>A0A9D4IPH0_DREPO</name>
<reference evidence="2" key="1">
    <citation type="journal article" date="2019" name="bioRxiv">
        <title>The Genome of the Zebra Mussel, Dreissena polymorpha: A Resource for Invasive Species Research.</title>
        <authorList>
            <person name="McCartney M.A."/>
            <person name="Auch B."/>
            <person name="Kono T."/>
            <person name="Mallez S."/>
            <person name="Zhang Y."/>
            <person name="Obille A."/>
            <person name="Becker A."/>
            <person name="Abrahante J.E."/>
            <person name="Garbe J."/>
            <person name="Badalamenti J.P."/>
            <person name="Herman A."/>
            <person name="Mangelson H."/>
            <person name="Liachko I."/>
            <person name="Sullivan S."/>
            <person name="Sone E.D."/>
            <person name="Koren S."/>
            <person name="Silverstein K.A.T."/>
            <person name="Beckman K.B."/>
            <person name="Gohl D.M."/>
        </authorList>
    </citation>
    <scope>NUCLEOTIDE SEQUENCE</scope>
    <source>
        <strain evidence="2">Duluth1</strain>
        <tissue evidence="2">Whole animal</tissue>
    </source>
</reference>
<accession>A0A9D4IPH0</accession>
<organism evidence="2 3">
    <name type="scientific">Dreissena polymorpha</name>
    <name type="common">Zebra mussel</name>
    <name type="synonym">Mytilus polymorpha</name>
    <dbReference type="NCBI Taxonomy" id="45954"/>
    <lineage>
        <taxon>Eukaryota</taxon>
        <taxon>Metazoa</taxon>
        <taxon>Spiralia</taxon>
        <taxon>Lophotrochozoa</taxon>
        <taxon>Mollusca</taxon>
        <taxon>Bivalvia</taxon>
        <taxon>Autobranchia</taxon>
        <taxon>Heteroconchia</taxon>
        <taxon>Euheterodonta</taxon>
        <taxon>Imparidentia</taxon>
        <taxon>Neoheterodontei</taxon>
        <taxon>Myida</taxon>
        <taxon>Dreissenoidea</taxon>
        <taxon>Dreissenidae</taxon>
        <taxon>Dreissena</taxon>
    </lineage>
</organism>
<dbReference type="AlphaFoldDB" id="A0A9D4IPH0"/>
<dbReference type="Proteomes" id="UP000828390">
    <property type="component" value="Unassembled WGS sequence"/>
</dbReference>
<gene>
    <name evidence="2" type="ORF">DPMN_161226</name>
</gene>
<sequence length="186" mass="21603">MLSLCIHRNERPSSHNYRKKQQKWVFVFQRTGTIFELNSQKTAPLTGDINKKNVCTKFRDDWTKIGAPKVLTRKTAPPTGGHVFQLLTRFFCFWTYFELDQGIIGEHHLTKFHEDRTRNVASVVFTRKTAPPTGGNFLTRQYPLLTKFHEERTGNVASRVLTNKCGRTDGRTDRQTTEKDRSQKLT</sequence>
<evidence type="ECO:0000313" key="3">
    <source>
        <dbReference type="Proteomes" id="UP000828390"/>
    </source>
</evidence>
<comment type="caution">
    <text evidence="2">The sequence shown here is derived from an EMBL/GenBank/DDBJ whole genome shotgun (WGS) entry which is preliminary data.</text>
</comment>
<keyword evidence="3" id="KW-1185">Reference proteome</keyword>